<name>J0HAS9_RHILT</name>
<organism evidence="1 2">
    <name type="scientific">Rhizobium leguminosarum bv. trifolii WSM597</name>
    <dbReference type="NCBI Taxonomy" id="754764"/>
    <lineage>
        <taxon>Bacteria</taxon>
        <taxon>Pseudomonadati</taxon>
        <taxon>Pseudomonadota</taxon>
        <taxon>Alphaproteobacteria</taxon>
        <taxon>Hyphomicrobiales</taxon>
        <taxon>Rhizobiaceae</taxon>
        <taxon>Rhizobium/Agrobacterium group</taxon>
        <taxon>Rhizobium</taxon>
    </lineage>
</organism>
<reference evidence="1 2" key="1">
    <citation type="submission" date="2012-02" db="EMBL/GenBank/DDBJ databases">
        <title>Improved High-Quality Draft Sequence of Rhizobium leguminosarum bv. trifolii WSM597.</title>
        <authorList>
            <consortium name="US DOE Joint Genome Institute"/>
            <person name="Lucas S."/>
            <person name="Han J."/>
            <person name="Lapidus A."/>
            <person name="Cheng J.-F."/>
            <person name="Goodwin L."/>
            <person name="Pitluck S."/>
            <person name="Peters L."/>
            <person name="Ovchinnikova G."/>
            <person name="Held B."/>
            <person name="Detter J.C."/>
            <person name="Han C."/>
            <person name="Tapia R."/>
            <person name="Land M."/>
            <person name="Hauser L."/>
            <person name="Kyrpides N."/>
            <person name="Ivanova N."/>
            <person name="Pagani I."/>
            <person name="Brau L."/>
            <person name="Yates R."/>
            <person name="O'Hara G."/>
            <person name="Rui T."/>
            <person name="Howieson J."/>
            <person name="Reeve W."/>
            <person name="Woyke T."/>
        </authorList>
    </citation>
    <scope>NUCLEOTIDE SEQUENCE [LARGE SCALE GENOMIC DNA]</scope>
    <source>
        <strain evidence="1 2">WSM597</strain>
    </source>
</reference>
<evidence type="ECO:0000313" key="2">
    <source>
        <dbReference type="Proteomes" id="UP000005092"/>
    </source>
</evidence>
<proteinExistence type="predicted"/>
<evidence type="ECO:0000313" key="1">
    <source>
        <dbReference type="EMBL" id="EJB07505.1"/>
    </source>
</evidence>
<dbReference type="HOGENOM" id="CLU_1676450_0_0_5"/>
<protein>
    <submittedName>
        <fullName evidence="1">Uncharacterized protein</fullName>
    </submittedName>
</protein>
<dbReference type="AlphaFoldDB" id="J0HAS9"/>
<dbReference type="Proteomes" id="UP000005092">
    <property type="component" value="Unassembled WGS sequence"/>
</dbReference>
<sequence length="157" mass="17761">MLFKYPLNSTDEGLVRRLFSVDYGGELFDENELYGQFLSACRARDLDTDICESSSHLKRMLTLYVISLFHGLTIKAGDISCRVMGGYMTPPGQTKSIGVFTHYIWDGIPVYLPVFRTYTSLEGNCDPALMYLEGKLDFWDTLPLEISPDGILQLLEP</sequence>
<gene>
    <name evidence="1" type="ORF">Rleg9DRAFT_6519</name>
</gene>
<accession>J0HAS9</accession>
<dbReference type="EMBL" id="JH719381">
    <property type="protein sequence ID" value="EJB07505.1"/>
    <property type="molecule type" value="Genomic_DNA"/>
</dbReference>